<evidence type="ECO:0000256" key="1">
    <source>
        <dbReference type="ARBA" id="ARBA00003257"/>
    </source>
</evidence>
<evidence type="ECO:0000256" key="13">
    <source>
        <dbReference type="RuleBase" id="RU000473"/>
    </source>
</evidence>
<keyword evidence="5" id="KW-0813">Transport</keyword>
<feature type="transmembrane region" description="Helical" evidence="14">
    <location>
        <begin position="255"/>
        <end position="273"/>
    </location>
</feature>
<proteinExistence type="inferred from homology"/>
<sequence length="312" mass="34997">MDFMDNITMGLSLILLIVGILVSVAFFTLLERKILGYIQIRKGPNKTGWSGLFQPFSDAVKLFSKENITPQVSNFSVYYVSPVMALFLSMFLWVIIPLEWYQISFGWGVLFFFCITSLGVYTGISAGWASNSNYSLIGGLRIMAQTISYEVSLALIMLFFLGLVKGFELNLFKEFQVYIWFIGLGIPLSLTWFITSLAETNRAPLDLAEGESELVSGFNVEYGGGGFAMIFLGEYCSILFMSLLFMILCLGGLQLAFLICFFILGGVGGVFIWARGTVPRVRYDKLMDLTWKIYLPVALFYLIFMVGVMSIV</sequence>
<feature type="transmembrane region" description="Helical" evidence="14">
    <location>
        <begin position="7"/>
        <end position="30"/>
    </location>
</feature>
<feature type="transmembrane region" description="Helical" evidence="14">
    <location>
        <begin position="293"/>
        <end position="311"/>
    </location>
</feature>
<keyword evidence="7" id="KW-0999">Mitochondrion inner membrane</keyword>
<evidence type="ECO:0000256" key="2">
    <source>
        <dbReference type="ARBA" id="ARBA00004448"/>
    </source>
</evidence>
<evidence type="ECO:0000256" key="11">
    <source>
        <dbReference type="ARBA" id="ARBA00023136"/>
    </source>
</evidence>
<protein>
    <recommendedName>
        <fullName evidence="4 13">NADH-ubiquinone oxidoreductase chain 1</fullName>
        <ecNumber evidence="13">7.1.1.2</ecNumber>
    </recommendedName>
</protein>
<dbReference type="GO" id="GO:0008137">
    <property type="term" value="F:NADH dehydrogenase (ubiquinone) activity"/>
    <property type="evidence" value="ECO:0007669"/>
    <property type="project" value="UniProtKB-EC"/>
</dbReference>
<dbReference type="PROSITE" id="PS00667">
    <property type="entry name" value="COMPLEX1_ND1_1"/>
    <property type="match status" value="1"/>
</dbReference>
<keyword evidence="12" id="KW-0520">NAD</keyword>
<reference evidence="15" key="1">
    <citation type="submission" date="2016-04" db="EMBL/GenBank/DDBJ databases">
        <title>The partial mitochondrial genomes of Paratimomenus flavcapitatus.</title>
        <authorList>
            <person name="Song F."/>
            <person name="Liu Y.Q."/>
            <person name="Jiang P."/>
            <person name="Li H."/>
            <person name="Cai W.Z."/>
        </authorList>
    </citation>
    <scope>NUCLEOTIDE SEQUENCE</scope>
</reference>
<dbReference type="EC" id="7.1.1.2" evidence="13"/>
<comment type="function">
    <text evidence="1">Core subunit of the mitochondrial membrane respiratory chain NADH dehydrogenase (Complex I) that is believed to belong to the minimal assembly required for catalysis. Complex I functions in the transfer of electrons from NADH to the respiratory chain. The immediate electron acceptor for the enzyme is believed to be ubiquinone.</text>
</comment>
<feature type="transmembrane region" description="Helical" evidence="14">
    <location>
        <begin position="108"/>
        <end position="130"/>
    </location>
</feature>
<organism evidence="15">
    <name type="scientific">Paratimomenus flavocapitatus</name>
    <dbReference type="NCBI Taxonomy" id="2021295"/>
    <lineage>
        <taxon>Eukaryota</taxon>
        <taxon>Metazoa</taxon>
        <taxon>Ecdysozoa</taxon>
        <taxon>Arthropoda</taxon>
        <taxon>Hexapoda</taxon>
        <taxon>Insecta</taxon>
        <taxon>Pterygota</taxon>
        <taxon>Neoptera</taxon>
        <taxon>Polyneoptera</taxon>
        <taxon>Dermaptera</taxon>
        <taxon>Neodermaptera</taxon>
        <taxon>Epidermaptera</taxon>
        <taxon>Forficuloidea</taxon>
        <taxon>Forficulidae</taxon>
        <taxon>Paratimomenus</taxon>
    </lineage>
</organism>
<comment type="catalytic activity">
    <reaction evidence="13">
        <text>a ubiquinone + NADH + 5 H(+)(in) = a ubiquinol + NAD(+) + 4 H(+)(out)</text>
        <dbReference type="Rhea" id="RHEA:29091"/>
        <dbReference type="Rhea" id="RHEA-COMP:9565"/>
        <dbReference type="Rhea" id="RHEA-COMP:9566"/>
        <dbReference type="ChEBI" id="CHEBI:15378"/>
        <dbReference type="ChEBI" id="CHEBI:16389"/>
        <dbReference type="ChEBI" id="CHEBI:17976"/>
        <dbReference type="ChEBI" id="CHEBI:57540"/>
        <dbReference type="ChEBI" id="CHEBI:57945"/>
        <dbReference type="EC" id="7.1.1.2"/>
    </reaction>
</comment>
<keyword evidence="11 14" id="KW-0472">Membrane</keyword>
<evidence type="ECO:0000256" key="10">
    <source>
        <dbReference type="ARBA" id="ARBA00023128"/>
    </source>
</evidence>
<gene>
    <name evidence="15" type="primary">ND1</name>
</gene>
<geneLocation type="mitochondrion" evidence="15"/>
<keyword evidence="8 14" id="KW-1133">Transmembrane helix</keyword>
<name>A0A678PBX6_9NEOP</name>
<feature type="transmembrane region" description="Helical" evidence="14">
    <location>
        <begin position="77"/>
        <end position="96"/>
    </location>
</feature>
<comment type="similarity">
    <text evidence="3 12">Belongs to the complex I subunit 1 family.</text>
</comment>
<dbReference type="HAMAP" id="MF_01350">
    <property type="entry name" value="NDH1_NuoH"/>
    <property type="match status" value="1"/>
</dbReference>
<dbReference type="EMBL" id="KX091861">
    <property type="protein sequence ID" value="ASM82669.1"/>
    <property type="molecule type" value="Genomic_DNA"/>
</dbReference>
<feature type="transmembrane region" description="Helical" evidence="14">
    <location>
        <begin position="142"/>
        <end position="163"/>
    </location>
</feature>
<dbReference type="PANTHER" id="PTHR11432:SF3">
    <property type="entry name" value="NADH-UBIQUINONE OXIDOREDUCTASE CHAIN 1"/>
    <property type="match status" value="1"/>
</dbReference>
<evidence type="ECO:0000313" key="15">
    <source>
        <dbReference type="EMBL" id="ASM82669.1"/>
    </source>
</evidence>
<dbReference type="GO" id="GO:0005743">
    <property type="term" value="C:mitochondrial inner membrane"/>
    <property type="evidence" value="ECO:0007669"/>
    <property type="project" value="UniProtKB-SubCell"/>
</dbReference>
<evidence type="ECO:0000256" key="3">
    <source>
        <dbReference type="ARBA" id="ARBA00010535"/>
    </source>
</evidence>
<keyword evidence="6 12" id="KW-0812">Transmembrane</keyword>
<keyword evidence="10 13" id="KW-0496">Mitochondrion</keyword>
<evidence type="ECO:0000256" key="12">
    <source>
        <dbReference type="RuleBase" id="RU000471"/>
    </source>
</evidence>
<keyword evidence="9 13" id="KW-0830">Ubiquinone</keyword>
<evidence type="ECO:0000256" key="5">
    <source>
        <dbReference type="ARBA" id="ARBA00022448"/>
    </source>
</evidence>
<evidence type="ECO:0000256" key="14">
    <source>
        <dbReference type="SAM" id="Phobius"/>
    </source>
</evidence>
<dbReference type="Pfam" id="PF00146">
    <property type="entry name" value="NADHdh"/>
    <property type="match status" value="1"/>
</dbReference>
<dbReference type="InterPro" id="IPR001694">
    <property type="entry name" value="NADH_UbQ_OxRdtase_su1/FPO"/>
</dbReference>
<comment type="subcellular location">
    <subcellularLocation>
        <location evidence="2 12">Mitochondrion inner membrane</location>
        <topology evidence="2 12">Multi-pass membrane protein</topology>
    </subcellularLocation>
</comment>
<feature type="transmembrane region" description="Helical" evidence="14">
    <location>
        <begin position="175"/>
        <end position="195"/>
    </location>
</feature>
<dbReference type="AlphaFoldDB" id="A0A678PBX6"/>
<evidence type="ECO:0000256" key="6">
    <source>
        <dbReference type="ARBA" id="ARBA00022692"/>
    </source>
</evidence>
<dbReference type="GO" id="GO:0003954">
    <property type="term" value="F:NADH dehydrogenase activity"/>
    <property type="evidence" value="ECO:0007669"/>
    <property type="project" value="TreeGrafter"/>
</dbReference>
<evidence type="ECO:0000256" key="9">
    <source>
        <dbReference type="ARBA" id="ARBA00023075"/>
    </source>
</evidence>
<accession>A0A678PBX6</accession>
<dbReference type="InterPro" id="IPR018086">
    <property type="entry name" value="NADH_UbQ_OxRdtase_su1_CS"/>
</dbReference>
<evidence type="ECO:0000256" key="7">
    <source>
        <dbReference type="ARBA" id="ARBA00022792"/>
    </source>
</evidence>
<feature type="transmembrane region" description="Helical" evidence="14">
    <location>
        <begin position="227"/>
        <end position="248"/>
    </location>
</feature>
<evidence type="ECO:0000256" key="8">
    <source>
        <dbReference type="ARBA" id="ARBA00022989"/>
    </source>
</evidence>
<dbReference type="PANTHER" id="PTHR11432">
    <property type="entry name" value="NADH DEHYDROGENASE SUBUNIT 1"/>
    <property type="match status" value="1"/>
</dbReference>
<dbReference type="GO" id="GO:0009060">
    <property type="term" value="P:aerobic respiration"/>
    <property type="evidence" value="ECO:0007669"/>
    <property type="project" value="TreeGrafter"/>
</dbReference>
<evidence type="ECO:0000256" key="4">
    <source>
        <dbReference type="ARBA" id="ARBA00021009"/>
    </source>
</evidence>